<name>A0A0K2JH16_SPIKU</name>
<evidence type="ECO:0000313" key="2">
    <source>
        <dbReference type="EMBL" id="ALA97879.1"/>
    </source>
</evidence>
<dbReference type="PATRIC" id="fig|273035.7.peg.1224"/>
<gene>
    <name evidence="2" type="ORF">SKUN_00993</name>
</gene>
<dbReference type="Proteomes" id="UP000062963">
    <property type="component" value="Chromosome"/>
</dbReference>
<keyword evidence="1" id="KW-0812">Transmembrane</keyword>
<keyword evidence="1" id="KW-0472">Membrane</keyword>
<feature type="transmembrane region" description="Helical" evidence="1">
    <location>
        <begin position="17"/>
        <end position="38"/>
    </location>
</feature>
<organism evidence="2 3">
    <name type="scientific">Spiroplasma kunkelii CR2-3x</name>
    <dbReference type="NCBI Taxonomy" id="273035"/>
    <lineage>
        <taxon>Bacteria</taxon>
        <taxon>Bacillati</taxon>
        <taxon>Mycoplasmatota</taxon>
        <taxon>Mollicutes</taxon>
        <taxon>Entomoplasmatales</taxon>
        <taxon>Spiroplasmataceae</taxon>
        <taxon>Spiroplasma</taxon>
    </lineage>
</organism>
<reference evidence="2 3" key="1">
    <citation type="journal article" date="2015" name="Genome Announc.">
        <title>Complete Genome Sequence of Spiroplasma kunkelii Strain CR2-3x, Causal Agent of Corn Stunt Disease in Zea mays L.</title>
        <authorList>
            <person name="Davis R.E."/>
            <person name="Shao J."/>
            <person name="Dally E.L."/>
            <person name="Zhao Y."/>
            <person name="Gasparich G.E."/>
            <person name="Gaynor B.J."/>
            <person name="Athey J.C."/>
            <person name="Harrison N.A."/>
            <person name="Donofrio N."/>
        </authorList>
    </citation>
    <scope>NUCLEOTIDE SEQUENCE [LARGE SCALE GENOMIC DNA]</scope>
    <source>
        <strain evidence="2 3">CR2-3x</strain>
    </source>
</reference>
<accession>A0A0K2JH16</accession>
<proteinExistence type="predicted"/>
<sequence>MKMVLFDLKMLKKVEKLFFLVVFVLLLLVMLMVIKLWVKLVRVNVQCSYLISFAITG</sequence>
<dbReference type="KEGG" id="skn:SKUN_00993"/>
<protein>
    <submittedName>
        <fullName evidence="2">Uncharacterized protein</fullName>
    </submittedName>
</protein>
<evidence type="ECO:0000256" key="1">
    <source>
        <dbReference type="SAM" id="Phobius"/>
    </source>
</evidence>
<dbReference type="AlphaFoldDB" id="A0A0K2JH16"/>
<dbReference type="EMBL" id="CP010899">
    <property type="protein sequence ID" value="ALA97879.1"/>
    <property type="molecule type" value="Genomic_DNA"/>
</dbReference>
<keyword evidence="3" id="KW-1185">Reference proteome</keyword>
<keyword evidence="1" id="KW-1133">Transmembrane helix</keyword>
<evidence type="ECO:0000313" key="3">
    <source>
        <dbReference type="Proteomes" id="UP000062963"/>
    </source>
</evidence>